<proteinExistence type="predicted"/>
<feature type="transmembrane region" description="Helical" evidence="1">
    <location>
        <begin position="29"/>
        <end position="51"/>
    </location>
</feature>
<accession>A0A1F7RQ59</accession>
<reference evidence="2 3" key="1">
    <citation type="journal article" date="2016" name="Nat. Commun.">
        <title>Thousands of microbial genomes shed light on interconnected biogeochemical processes in an aquifer system.</title>
        <authorList>
            <person name="Anantharaman K."/>
            <person name="Brown C.T."/>
            <person name="Hug L.A."/>
            <person name="Sharon I."/>
            <person name="Castelle C.J."/>
            <person name="Probst A.J."/>
            <person name="Thomas B.C."/>
            <person name="Singh A."/>
            <person name="Wilkins M.J."/>
            <person name="Karaoz U."/>
            <person name="Brodie E.L."/>
            <person name="Williams K.H."/>
            <person name="Hubbard S.S."/>
            <person name="Banfield J.F."/>
        </authorList>
    </citation>
    <scope>NUCLEOTIDE SEQUENCE [LARGE SCALE GENOMIC DNA]</scope>
</reference>
<comment type="caution">
    <text evidence="2">The sequence shown here is derived from an EMBL/GenBank/DDBJ whole genome shotgun (WGS) entry which is preliminary data.</text>
</comment>
<organism evidence="2 3">
    <name type="scientific">Candidatus Schekmanbacteria bacterium GWA2_38_11</name>
    <dbReference type="NCBI Taxonomy" id="1817876"/>
    <lineage>
        <taxon>Bacteria</taxon>
        <taxon>Candidatus Schekmaniibacteriota</taxon>
    </lineage>
</organism>
<evidence type="ECO:0000313" key="2">
    <source>
        <dbReference type="EMBL" id="OGL43104.1"/>
    </source>
</evidence>
<protein>
    <submittedName>
        <fullName evidence="2">Uncharacterized protein</fullName>
    </submittedName>
</protein>
<gene>
    <name evidence="2" type="ORF">A2042_00030</name>
</gene>
<dbReference type="AlphaFoldDB" id="A0A1F7RQ59"/>
<keyword evidence="1" id="KW-1133">Transmembrane helix</keyword>
<keyword evidence="1" id="KW-0472">Membrane</keyword>
<keyword evidence="1" id="KW-0812">Transmembrane</keyword>
<evidence type="ECO:0000313" key="3">
    <source>
        <dbReference type="Proteomes" id="UP000178526"/>
    </source>
</evidence>
<sequence length="179" mass="20699">MTDESKKKIEERIDQILAKERRIERFNKIVPMIFLYIMGILMICAIAGILYKILKTPAEVGKSVSGSEQPHYKDLSVDREKFDLYFNSTFTKTVSKIDFVDSWFLNIKRDELTIRVKESWYDMKDYNKISTLKTLREEFVKIYSNSSLSKSSSKSPVVNIINFNGDIIAVCDENGASLK</sequence>
<name>A0A1F7RQ59_9BACT</name>
<evidence type="ECO:0000256" key="1">
    <source>
        <dbReference type="SAM" id="Phobius"/>
    </source>
</evidence>
<dbReference type="Proteomes" id="UP000178526">
    <property type="component" value="Unassembled WGS sequence"/>
</dbReference>
<dbReference type="EMBL" id="MGDB01000012">
    <property type="protein sequence ID" value="OGL43104.1"/>
    <property type="molecule type" value="Genomic_DNA"/>
</dbReference>